<feature type="compositionally biased region" description="Low complexity" evidence="1">
    <location>
        <begin position="174"/>
        <end position="187"/>
    </location>
</feature>
<accession>A0A9N7NL08</accession>
<feature type="region of interest" description="Disordered" evidence="1">
    <location>
        <begin position="157"/>
        <end position="196"/>
    </location>
</feature>
<dbReference type="Proteomes" id="UP001153555">
    <property type="component" value="Unassembled WGS sequence"/>
</dbReference>
<dbReference type="EMBL" id="CACSLK010027833">
    <property type="protein sequence ID" value="CAA0831911.1"/>
    <property type="molecule type" value="Genomic_DNA"/>
</dbReference>
<evidence type="ECO:0000313" key="2">
    <source>
        <dbReference type="EMBL" id="CAA0831911.1"/>
    </source>
</evidence>
<feature type="region of interest" description="Disordered" evidence="1">
    <location>
        <begin position="211"/>
        <end position="232"/>
    </location>
</feature>
<dbReference type="AlphaFoldDB" id="A0A9N7NL08"/>
<keyword evidence="3" id="KW-1185">Reference proteome</keyword>
<feature type="non-terminal residue" evidence="2">
    <location>
        <position position="1"/>
    </location>
</feature>
<organism evidence="2 3">
    <name type="scientific">Striga hermonthica</name>
    <name type="common">Purple witchweed</name>
    <name type="synonym">Buchnera hermonthica</name>
    <dbReference type="NCBI Taxonomy" id="68872"/>
    <lineage>
        <taxon>Eukaryota</taxon>
        <taxon>Viridiplantae</taxon>
        <taxon>Streptophyta</taxon>
        <taxon>Embryophyta</taxon>
        <taxon>Tracheophyta</taxon>
        <taxon>Spermatophyta</taxon>
        <taxon>Magnoliopsida</taxon>
        <taxon>eudicotyledons</taxon>
        <taxon>Gunneridae</taxon>
        <taxon>Pentapetalae</taxon>
        <taxon>asterids</taxon>
        <taxon>lamiids</taxon>
        <taxon>Lamiales</taxon>
        <taxon>Orobanchaceae</taxon>
        <taxon>Buchnereae</taxon>
        <taxon>Striga</taxon>
    </lineage>
</organism>
<gene>
    <name evidence="2" type="ORF">SHERM_27223</name>
</gene>
<feature type="non-terminal residue" evidence="2">
    <location>
        <position position="289"/>
    </location>
</feature>
<feature type="compositionally biased region" description="Basic and acidic residues" evidence="1">
    <location>
        <begin position="9"/>
        <end position="29"/>
    </location>
</feature>
<name>A0A9N7NL08_STRHE</name>
<reference evidence="2" key="1">
    <citation type="submission" date="2019-12" db="EMBL/GenBank/DDBJ databases">
        <authorList>
            <person name="Scholes J."/>
        </authorList>
    </citation>
    <scope>NUCLEOTIDE SEQUENCE</scope>
</reference>
<sequence length="289" mass="33204">LSTYTQRTKPNEKKKNGEKERKIINEKRNKNGTNNSPTLKPLFVPNKKKKQDTSMDTVSYKKSLKMPNSIESNSNEHTTICLNYQLDLEMTNSQNIVIIYASLIFLHKYMIGTLKIGQYSKREKKILFILFKLTFNHHNHGLSFKVHHHLYFSGRPPQLRRAGEPQLSDRRKPSCNPSSRPSSAMSSGGIHRAQQARDHHSSFLSPFFQRPQARAHHARPTPATRIHALSVAPQPRPLARRHLLTALTTPRHQLSSASSRRIHAEKKSHHFRRASQFATFIPASRSFRA</sequence>
<evidence type="ECO:0000256" key="1">
    <source>
        <dbReference type="SAM" id="MobiDB-lite"/>
    </source>
</evidence>
<protein>
    <submittedName>
        <fullName evidence="2">Uncharacterized protein</fullName>
    </submittedName>
</protein>
<comment type="caution">
    <text evidence="2">The sequence shown here is derived from an EMBL/GenBank/DDBJ whole genome shotgun (WGS) entry which is preliminary data.</text>
</comment>
<feature type="compositionally biased region" description="Basic and acidic residues" evidence="1">
    <location>
        <begin position="161"/>
        <end position="172"/>
    </location>
</feature>
<proteinExistence type="predicted"/>
<feature type="region of interest" description="Disordered" evidence="1">
    <location>
        <begin position="1"/>
        <end position="56"/>
    </location>
</feature>
<evidence type="ECO:0000313" key="3">
    <source>
        <dbReference type="Proteomes" id="UP001153555"/>
    </source>
</evidence>